<evidence type="ECO:0000256" key="12">
    <source>
        <dbReference type="PIRSR" id="PIRSR000445-3"/>
    </source>
</evidence>
<dbReference type="SUPFAM" id="SSF69075">
    <property type="entry name" value="Glutamyl tRNA-reductase dimerization domain"/>
    <property type="match status" value="1"/>
</dbReference>
<dbReference type="Pfam" id="PF00745">
    <property type="entry name" value="GlutR_dimer"/>
    <property type="match status" value="1"/>
</dbReference>
<dbReference type="InterPro" id="IPR036453">
    <property type="entry name" value="GluRdtase_dimer_dom_sf"/>
</dbReference>
<dbReference type="Pfam" id="PF05201">
    <property type="entry name" value="GlutR_N"/>
    <property type="match status" value="1"/>
</dbReference>
<evidence type="ECO:0000256" key="3">
    <source>
        <dbReference type="ARBA" id="ARBA00012970"/>
    </source>
</evidence>
<comment type="similarity">
    <text evidence="2 9 14">Belongs to the glutamyl-tRNA reductase family.</text>
</comment>
<comment type="miscellaneous">
    <text evidence="9">During catalysis, the active site Cys acts as a nucleophile attacking the alpha-carbonyl group of tRNA-bound glutamate with the formation of a thioester intermediate between enzyme and glutamate, and the concomitant release of tRNA(Glu). The thioester intermediate is finally reduced by direct hydride transfer from NADPH, to form the product GSA.</text>
</comment>
<evidence type="ECO:0000256" key="4">
    <source>
        <dbReference type="ARBA" id="ARBA00022857"/>
    </source>
</evidence>
<comment type="subunit">
    <text evidence="9">Homodimer.</text>
</comment>
<gene>
    <name evidence="9" type="primary">hemA</name>
    <name evidence="18" type="ORF">SAMN05216325_11556</name>
</gene>
<dbReference type="GO" id="GO:0008883">
    <property type="term" value="F:glutamyl-tRNA reductase activity"/>
    <property type="evidence" value="ECO:0007669"/>
    <property type="project" value="UniProtKB-UniRule"/>
</dbReference>
<feature type="domain" description="Tetrapyrrole biosynthesis glutamyl-tRNA reductase dimerisation" evidence="15">
    <location>
        <begin position="316"/>
        <end position="413"/>
    </location>
</feature>
<feature type="site" description="Important for activity" evidence="9 13">
    <location>
        <position position="95"/>
    </location>
</feature>
<evidence type="ECO:0000313" key="19">
    <source>
        <dbReference type="Proteomes" id="UP000199459"/>
    </source>
</evidence>
<proteinExistence type="inferred from homology"/>
<dbReference type="InterPro" id="IPR000343">
    <property type="entry name" value="4pyrrol_synth_GluRdtase"/>
</dbReference>
<evidence type="ECO:0000256" key="6">
    <source>
        <dbReference type="ARBA" id="ARBA00023244"/>
    </source>
</evidence>
<dbReference type="HAMAP" id="MF_00087">
    <property type="entry name" value="Glu_tRNA_reductase"/>
    <property type="match status" value="1"/>
</dbReference>
<dbReference type="Gene3D" id="3.40.50.720">
    <property type="entry name" value="NAD(P)-binding Rossmann-like Domain"/>
    <property type="match status" value="1"/>
</dbReference>
<dbReference type="FunFam" id="3.30.460.30:FF:000001">
    <property type="entry name" value="Glutamyl-tRNA reductase"/>
    <property type="match status" value="1"/>
</dbReference>
<dbReference type="PANTHER" id="PTHR43013:SF1">
    <property type="entry name" value="GLUTAMYL-TRNA REDUCTASE"/>
    <property type="match status" value="1"/>
</dbReference>
<keyword evidence="6 9" id="KW-0627">Porphyrin biosynthesis</keyword>
<feature type="binding site" evidence="9 11">
    <location>
        <position position="105"/>
    </location>
    <ligand>
        <name>substrate</name>
    </ligand>
</feature>
<dbReference type="PROSITE" id="PS00747">
    <property type="entry name" value="GLUTR"/>
    <property type="match status" value="1"/>
</dbReference>
<dbReference type="InterPro" id="IPR036343">
    <property type="entry name" value="GluRdtase_N_sf"/>
</dbReference>
<dbReference type="SUPFAM" id="SSF51735">
    <property type="entry name" value="NAD(P)-binding Rossmann-fold domains"/>
    <property type="match status" value="1"/>
</dbReference>
<accession>A0A1H8FZ95</accession>
<dbReference type="EMBL" id="FOCP01000015">
    <property type="protein sequence ID" value="SEN36959.1"/>
    <property type="molecule type" value="Genomic_DNA"/>
</dbReference>
<feature type="active site" description="Nucleophile" evidence="9 10">
    <location>
        <position position="50"/>
    </location>
</feature>
<keyword evidence="5 9" id="KW-0560">Oxidoreductase</keyword>
<evidence type="ECO:0000259" key="15">
    <source>
        <dbReference type="Pfam" id="PF00745"/>
    </source>
</evidence>
<dbReference type="STRING" id="917.SAMN05216326_11831"/>
<comment type="domain">
    <text evidence="9">Possesses an unusual extended V-shaped dimeric structure with each monomer consisting of three distinct domains arranged along a curved 'spinal' alpha-helix. The N-terminal catalytic domain specifically recognizes the glutamate moiety of the substrate. The second domain is the NADPH-binding domain, and the third C-terminal domain is responsible for dimerization.</text>
</comment>
<dbReference type="UniPathway" id="UPA00251">
    <property type="reaction ID" value="UER00316"/>
</dbReference>
<evidence type="ECO:0000256" key="8">
    <source>
        <dbReference type="ARBA" id="ARBA00068659"/>
    </source>
</evidence>
<feature type="binding site" evidence="9 11">
    <location>
        <begin position="110"/>
        <end position="112"/>
    </location>
    <ligand>
        <name>substrate</name>
    </ligand>
</feature>
<dbReference type="PIRSF" id="PIRSF000445">
    <property type="entry name" value="4pyrrol_synth_GluRdtase"/>
    <property type="match status" value="1"/>
</dbReference>
<evidence type="ECO:0000256" key="5">
    <source>
        <dbReference type="ARBA" id="ARBA00023002"/>
    </source>
</evidence>
<dbReference type="InterPro" id="IPR015896">
    <property type="entry name" value="4pyrrol_synth_GluRdtase_dimer"/>
</dbReference>
<feature type="binding site" evidence="9 11">
    <location>
        <begin position="49"/>
        <end position="52"/>
    </location>
    <ligand>
        <name>substrate</name>
    </ligand>
</feature>
<evidence type="ECO:0000313" key="18">
    <source>
        <dbReference type="EMBL" id="SEN36959.1"/>
    </source>
</evidence>
<evidence type="ECO:0000256" key="14">
    <source>
        <dbReference type="RuleBase" id="RU000584"/>
    </source>
</evidence>
<evidence type="ECO:0000256" key="13">
    <source>
        <dbReference type="PIRSR" id="PIRSR000445-4"/>
    </source>
</evidence>
<dbReference type="GO" id="GO:0019353">
    <property type="term" value="P:protoporphyrinogen IX biosynthetic process from glutamate"/>
    <property type="evidence" value="ECO:0007669"/>
    <property type="project" value="TreeGrafter"/>
</dbReference>
<dbReference type="Proteomes" id="UP000199459">
    <property type="component" value="Unassembled WGS sequence"/>
</dbReference>
<dbReference type="CDD" id="cd05213">
    <property type="entry name" value="NAD_bind_Glutamyl_tRNA_reduct"/>
    <property type="match status" value="1"/>
</dbReference>
<dbReference type="Pfam" id="PF01488">
    <property type="entry name" value="Shikimate_DH"/>
    <property type="match status" value="1"/>
</dbReference>
<dbReference type="NCBIfam" id="TIGR01035">
    <property type="entry name" value="hemA"/>
    <property type="match status" value="1"/>
</dbReference>
<keyword evidence="4 9" id="KW-0521">NADP</keyword>
<feature type="domain" description="Glutamyl-tRNA reductase N-terminal" evidence="17">
    <location>
        <begin position="7"/>
        <end position="152"/>
    </location>
</feature>
<feature type="binding site" evidence="9 11">
    <location>
        <position position="116"/>
    </location>
    <ligand>
        <name>substrate</name>
    </ligand>
</feature>
<evidence type="ECO:0000259" key="17">
    <source>
        <dbReference type="Pfam" id="PF05201"/>
    </source>
</evidence>
<dbReference type="PANTHER" id="PTHR43013">
    <property type="entry name" value="GLUTAMYL-TRNA REDUCTASE"/>
    <property type="match status" value="1"/>
</dbReference>
<evidence type="ECO:0000256" key="2">
    <source>
        <dbReference type="ARBA" id="ARBA00005916"/>
    </source>
</evidence>
<dbReference type="InterPro" id="IPR036291">
    <property type="entry name" value="NAD(P)-bd_dom_sf"/>
</dbReference>
<name>A0A1H8FZ95_9PROT</name>
<protein>
    <recommendedName>
        <fullName evidence="8 9">Glutamyl-tRNA reductase</fullName>
        <shortName evidence="9">GluTR</shortName>
        <ecNumber evidence="3 9">1.2.1.70</ecNumber>
    </recommendedName>
</protein>
<evidence type="ECO:0000256" key="9">
    <source>
        <dbReference type="HAMAP-Rule" id="MF_00087"/>
    </source>
</evidence>
<evidence type="ECO:0000256" key="11">
    <source>
        <dbReference type="PIRSR" id="PIRSR000445-2"/>
    </source>
</evidence>
<dbReference type="FunFam" id="3.40.50.720:FF:000031">
    <property type="entry name" value="Glutamyl-tRNA reductase"/>
    <property type="match status" value="1"/>
</dbReference>
<sequence length="417" mass="46823">MQLFAFGINHNTAPLDVREQVTFPENAMEDALHDLAGRNQIKEAAIVSTCNRTEVYCSTDKPEEAMSWLADFHHLSANDLEPYLYKLMREHAVKHAFRVASGLDSMVLGEPQILGQLKSAVKSAENAGTLGMLLHKLFQHTFYVAKEVRTSTEIGTNSVSMAAAAARLAERIFGEISEQRVLFIGAGEMIDLCASHFASRNPQNITVANRTIERAQALSKRFNARAITLADLPEQLALHDIVITCTASPLPILGKGMVERAIKTRKHRPIFIVDLAVPRDVETEVSELDDVFLYYVDDLSDIVKEGMDARQSAVAQAETIIDNNVIDFMRWLETRELVPTIRALRDQGERYRRHELERASKLLAKGEDPMKVMESLSQGLMNKFLHVPSSSLNHANAAEREQLVELVNRLYQLHRPQ</sequence>
<dbReference type="Gene3D" id="3.30.460.30">
    <property type="entry name" value="Glutamyl-tRNA reductase, N-terminal domain"/>
    <property type="match status" value="1"/>
</dbReference>
<dbReference type="InterPro" id="IPR006151">
    <property type="entry name" value="Shikm_DH/Glu-tRNA_Rdtase"/>
</dbReference>
<dbReference type="AlphaFoldDB" id="A0A1H8FZ95"/>
<dbReference type="InterPro" id="IPR018214">
    <property type="entry name" value="GluRdtase_CS"/>
</dbReference>
<organism evidence="18 19">
    <name type="scientific">Nitrosomonas marina</name>
    <dbReference type="NCBI Taxonomy" id="917"/>
    <lineage>
        <taxon>Bacteria</taxon>
        <taxon>Pseudomonadati</taxon>
        <taxon>Pseudomonadota</taxon>
        <taxon>Betaproteobacteria</taxon>
        <taxon>Nitrosomonadales</taxon>
        <taxon>Nitrosomonadaceae</taxon>
        <taxon>Nitrosomonas</taxon>
    </lineage>
</organism>
<comment type="pathway">
    <text evidence="1 9 14">Porphyrin-containing compound metabolism; protoporphyrin-IX biosynthesis; 5-aminolevulinate from L-glutamyl-tRNA(Glu): step 1/2.</text>
</comment>
<dbReference type="InterPro" id="IPR015895">
    <property type="entry name" value="4pyrrol_synth_GluRdtase_N"/>
</dbReference>
<dbReference type="SUPFAM" id="SSF69742">
    <property type="entry name" value="Glutamyl tRNA-reductase catalytic, N-terminal domain"/>
    <property type="match status" value="1"/>
</dbReference>
<evidence type="ECO:0000256" key="1">
    <source>
        <dbReference type="ARBA" id="ARBA00005059"/>
    </source>
</evidence>
<evidence type="ECO:0000256" key="10">
    <source>
        <dbReference type="PIRSR" id="PIRSR000445-1"/>
    </source>
</evidence>
<dbReference type="GO" id="GO:0050661">
    <property type="term" value="F:NADP binding"/>
    <property type="evidence" value="ECO:0007669"/>
    <property type="project" value="InterPro"/>
</dbReference>
<feature type="binding site" evidence="9 12">
    <location>
        <begin position="185"/>
        <end position="190"/>
    </location>
    <ligand>
        <name>NADP(+)</name>
        <dbReference type="ChEBI" id="CHEBI:58349"/>
    </ligand>
</feature>
<feature type="domain" description="Quinate/shikimate 5-dehydrogenase/glutamyl-tRNA reductase" evidence="16">
    <location>
        <begin position="168"/>
        <end position="302"/>
    </location>
</feature>
<dbReference type="OrthoDB" id="110209at2"/>
<dbReference type="EC" id="1.2.1.70" evidence="3 9"/>
<evidence type="ECO:0000256" key="7">
    <source>
        <dbReference type="ARBA" id="ARBA00047464"/>
    </source>
</evidence>
<reference evidence="18 19" key="1">
    <citation type="submission" date="2016-10" db="EMBL/GenBank/DDBJ databases">
        <authorList>
            <person name="de Groot N.N."/>
        </authorList>
    </citation>
    <scope>NUCLEOTIDE SEQUENCE [LARGE SCALE GENOMIC DNA]</scope>
    <source>
        <strain evidence="18 19">Nm22</strain>
    </source>
</reference>
<evidence type="ECO:0000259" key="16">
    <source>
        <dbReference type="Pfam" id="PF01488"/>
    </source>
</evidence>
<dbReference type="RefSeq" id="WP_090632917.1">
    <property type="nucleotide sequence ID" value="NZ_FOCP01000015.1"/>
</dbReference>
<comment type="function">
    <text evidence="9">Catalyzes the NADPH-dependent reduction of glutamyl-tRNA(Glu) to glutamate 1-semialdehyde (GSA).</text>
</comment>
<comment type="catalytic activity">
    <reaction evidence="7 9 14">
        <text>(S)-4-amino-5-oxopentanoate + tRNA(Glu) + NADP(+) = L-glutamyl-tRNA(Glu) + NADPH + H(+)</text>
        <dbReference type="Rhea" id="RHEA:12344"/>
        <dbReference type="Rhea" id="RHEA-COMP:9663"/>
        <dbReference type="Rhea" id="RHEA-COMP:9680"/>
        <dbReference type="ChEBI" id="CHEBI:15378"/>
        <dbReference type="ChEBI" id="CHEBI:57501"/>
        <dbReference type="ChEBI" id="CHEBI:57783"/>
        <dbReference type="ChEBI" id="CHEBI:58349"/>
        <dbReference type="ChEBI" id="CHEBI:78442"/>
        <dbReference type="ChEBI" id="CHEBI:78520"/>
        <dbReference type="EC" id="1.2.1.70"/>
    </reaction>
</comment>